<dbReference type="PANTHER" id="PTHR10434">
    <property type="entry name" value="1-ACYL-SN-GLYCEROL-3-PHOSPHATE ACYLTRANSFERASE"/>
    <property type="match status" value="1"/>
</dbReference>
<gene>
    <name evidence="7" type="ORF">JN00_0521</name>
</gene>
<dbReference type="InterPro" id="IPR002123">
    <property type="entry name" value="Plipid/glycerol_acylTrfase"/>
</dbReference>
<sequence length="262" mass="29662">MKLKTRLFWHSGALLSAYCGLKAKARRAKRMPDFYSRIEKTNYFQKQAKKALNAYGIKLNVKGFENVPDSACLIIPNHSTYLDPIIMAYALSNRGDGEKTSKNFNFLAKNEVAKKKGIKLIAEYIETVFIDTANPREAVKTLIEFGKIVKENKTCGIVFAEGTRTRDGKIGTFQLGAFKIAQANFLPVVPVTINNAVNAMDKNRDAMLEVEVIFHPMLKPAQFQTVETKVYADYVQKIVEKDYKEQVITSPETQKNTYSKRD</sequence>
<keyword evidence="4" id="KW-0443">Lipid metabolism</keyword>
<keyword evidence="8" id="KW-1185">Reference proteome</keyword>
<dbReference type="RefSeq" id="WP_121940966.1">
    <property type="nucleotide sequence ID" value="NZ_CP137846.1"/>
</dbReference>
<keyword evidence="3 7" id="KW-0808">Transferase</keyword>
<dbReference type="CDD" id="cd07989">
    <property type="entry name" value="LPLAT_AGPAT-like"/>
    <property type="match status" value="1"/>
</dbReference>
<evidence type="ECO:0000256" key="4">
    <source>
        <dbReference type="ARBA" id="ARBA00023098"/>
    </source>
</evidence>
<dbReference type="Proteomes" id="UP000267246">
    <property type="component" value="Unassembled WGS sequence"/>
</dbReference>
<organism evidence="7 8">
    <name type="scientific">Metamycoplasma subdolum</name>
    <dbReference type="NCBI Taxonomy" id="92407"/>
    <lineage>
        <taxon>Bacteria</taxon>
        <taxon>Bacillati</taxon>
        <taxon>Mycoplasmatota</taxon>
        <taxon>Mycoplasmoidales</taxon>
        <taxon>Metamycoplasmataceae</taxon>
        <taxon>Metamycoplasma</taxon>
    </lineage>
</organism>
<dbReference type="AlphaFoldDB" id="A0A3M0A4T2"/>
<proteinExistence type="predicted"/>
<dbReference type="EMBL" id="REFI01000010">
    <property type="protein sequence ID" value="RMA77475.1"/>
    <property type="molecule type" value="Genomic_DNA"/>
</dbReference>
<protein>
    <submittedName>
        <fullName evidence="7">1-acyl-sn-glycerol-3-phosphate acyltransferase</fullName>
    </submittedName>
</protein>
<keyword evidence="2" id="KW-0444">Lipid biosynthesis</keyword>
<evidence type="ECO:0000256" key="1">
    <source>
        <dbReference type="ARBA" id="ARBA00005189"/>
    </source>
</evidence>
<evidence type="ECO:0000259" key="6">
    <source>
        <dbReference type="SMART" id="SM00563"/>
    </source>
</evidence>
<dbReference type="SMART" id="SM00563">
    <property type="entry name" value="PlsC"/>
    <property type="match status" value="1"/>
</dbReference>
<dbReference type="Pfam" id="PF01553">
    <property type="entry name" value="Acyltransferase"/>
    <property type="match status" value="1"/>
</dbReference>
<comment type="pathway">
    <text evidence="1">Lipid metabolism.</text>
</comment>
<reference evidence="7 8" key="1">
    <citation type="submission" date="2018-10" db="EMBL/GenBank/DDBJ databases">
        <title>Genomic Encyclopedia of Archaeal and Bacterial Type Strains, Phase II (KMG-II): from individual species to whole genera.</title>
        <authorList>
            <person name="Goeker M."/>
        </authorList>
    </citation>
    <scope>NUCLEOTIDE SEQUENCE [LARGE SCALE GENOMIC DNA]</scope>
    <source>
        <strain evidence="7 8">ATCC 29870</strain>
    </source>
</reference>
<dbReference type="GO" id="GO:0003841">
    <property type="term" value="F:1-acylglycerol-3-phosphate O-acyltransferase activity"/>
    <property type="evidence" value="ECO:0007669"/>
    <property type="project" value="TreeGrafter"/>
</dbReference>
<dbReference type="OrthoDB" id="9803035at2"/>
<comment type="caution">
    <text evidence="7">The sequence shown here is derived from an EMBL/GenBank/DDBJ whole genome shotgun (WGS) entry which is preliminary data.</text>
</comment>
<evidence type="ECO:0000313" key="8">
    <source>
        <dbReference type="Proteomes" id="UP000267246"/>
    </source>
</evidence>
<evidence type="ECO:0000256" key="3">
    <source>
        <dbReference type="ARBA" id="ARBA00022679"/>
    </source>
</evidence>
<evidence type="ECO:0000256" key="5">
    <source>
        <dbReference type="ARBA" id="ARBA00023315"/>
    </source>
</evidence>
<dbReference type="GO" id="GO:0006654">
    <property type="term" value="P:phosphatidic acid biosynthetic process"/>
    <property type="evidence" value="ECO:0007669"/>
    <property type="project" value="TreeGrafter"/>
</dbReference>
<evidence type="ECO:0000313" key="7">
    <source>
        <dbReference type="EMBL" id="RMA77475.1"/>
    </source>
</evidence>
<dbReference type="SUPFAM" id="SSF69593">
    <property type="entry name" value="Glycerol-3-phosphate (1)-acyltransferase"/>
    <property type="match status" value="1"/>
</dbReference>
<dbReference type="PANTHER" id="PTHR10434:SF64">
    <property type="entry name" value="1-ACYL-SN-GLYCEROL-3-PHOSPHATE ACYLTRANSFERASE-RELATED"/>
    <property type="match status" value="1"/>
</dbReference>
<keyword evidence="5 7" id="KW-0012">Acyltransferase</keyword>
<accession>A0A3M0A4T2</accession>
<name>A0A3M0A4T2_9BACT</name>
<feature type="domain" description="Phospholipid/glycerol acyltransferase" evidence="6">
    <location>
        <begin position="72"/>
        <end position="196"/>
    </location>
</feature>
<evidence type="ECO:0000256" key="2">
    <source>
        <dbReference type="ARBA" id="ARBA00022516"/>
    </source>
</evidence>